<organism evidence="1 2">
    <name type="scientific">Sphingomonas insulae</name>
    <dbReference type="NCBI Taxonomy" id="424800"/>
    <lineage>
        <taxon>Bacteria</taxon>
        <taxon>Pseudomonadati</taxon>
        <taxon>Pseudomonadota</taxon>
        <taxon>Alphaproteobacteria</taxon>
        <taxon>Sphingomonadales</taxon>
        <taxon>Sphingomonadaceae</taxon>
        <taxon>Sphingomonas</taxon>
    </lineage>
</organism>
<comment type="caution">
    <text evidence="1">The sequence shown here is derived from an EMBL/GenBank/DDBJ whole genome shotgun (WGS) entry which is preliminary data.</text>
</comment>
<dbReference type="RefSeq" id="WP_163958158.1">
    <property type="nucleotide sequence ID" value="NZ_CP048422.1"/>
</dbReference>
<proteinExistence type="predicted"/>
<name>A0ABN1HPC1_9SPHN</name>
<sequence>MSGWPWQLDLTVVRDLMREVQPILDSKVAAAGVAAIIGIVTFRWQEREKLAAVIAWDWTMRHNMRQNEVPFLVVQNMGSTPAYIRNVRYFRGNWWRRPVKRPLPSNLVIFDVTPVSSSTWT</sequence>
<reference evidence="1 2" key="1">
    <citation type="journal article" date="2019" name="Int. J. Syst. Evol. Microbiol.">
        <title>The Global Catalogue of Microorganisms (GCM) 10K type strain sequencing project: providing services to taxonomists for standard genome sequencing and annotation.</title>
        <authorList>
            <consortium name="The Broad Institute Genomics Platform"/>
            <consortium name="The Broad Institute Genome Sequencing Center for Infectious Disease"/>
            <person name="Wu L."/>
            <person name="Ma J."/>
        </authorList>
    </citation>
    <scope>NUCLEOTIDE SEQUENCE [LARGE SCALE GENOMIC DNA]</scope>
    <source>
        <strain evidence="1 2">JCM 14603</strain>
    </source>
</reference>
<evidence type="ECO:0000313" key="1">
    <source>
        <dbReference type="EMBL" id="GAA0661419.1"/>
    </source>
</evidence>
<protein>
    <submittedName>
        <fullName evidence="1">Uncharacterized protein</fullName>
    </submittedName>
</protein>
<dbReference type="EMBL" id="BAAAES010000004">
    <property type="protein sequence ID" value="GAA0661419.1"/>
    <property type="molecule type" value="Genomic_DNA"/>
</dbReference>
<accession>A0ABN1HPC1</accession>
<dbReference type="Proteomes" id="UP001500238">
    <property type="component" value="Unassembled WGS sequence"/>
</dbReference>
<evidence type="ECO:0000313" key="2">
    <source>
        <dbReference type="Proteomes" id="UP001500238"/>
    </source>
</evidence>
<gene>
    <name evidence="1" type="ORF">GCM10009102_07780</name>
</gene>
<keyword evidence="2" id="KW-1185">Reference proteome</keyword>